<name>A0A0X3P676_SCHSO</name>
<dbReference type="EMBL" id="GEEE01015774">
    <property type="protein sequence ID" value="JAP47451.1"/>
    <property type="molecule type" value="Transcribed_RNA"/>
</dbReference>
<dbReference type="PANTHER" id="PTHR12668:SF43">
    <property type="entry name" value="TRANSMEMBRANE PROTEIN 14 HOMOLOG"/>
    <property type="match status" value="1"/>
</dbReference>
<evidence type="ECO:0000256" key="3">
    <source>
        <dbReference type="ARBA" id="ARBA00022692"/>
    </source>
</evidence>
<feature type="transmembrane region" description="Helical" evidence="6">
    <location>
        <begin position="54"/>
        <end position="73"/>
    </location>
</feature>
<feature type="transmembrane region" description="Helical" evidence="6">
    <location>
        <begin position="30"/>
        <end position="47"/>
    </location>
</feature>
<dbReference type="InterPro" id="IPR005349">
    <property type="entry name" value="TMEM14"/>
</dbReference>
<dbReference type="EMBL" id="GEEE01016171">
    <property type="protein sequence ID" value="JAP47054.1"/>
    <property type="molecule type" value="Transcribed_RNA"/>
</dbReference>
<keyword evidence="3 6" id="KW-0812">Transmembrane</keyword>
<evidence type="ECO:0000256" key="2">
    <source>
        <dbReference type="ARBA" id="ARBA00007590"/>
    </source>
</evidence>
<dbReference type="PANTHER" id="PTHR12668">
    <property type="entry name" value="TRANSMEMBRANE PROTEIN 14, 15"/>
    <property type="match status" value="1"/>
</dbReference>
<organism evidence="7">
    <name type="scientific">Schistocephalus solidus</name>
    <name type="common">Tapeworm</name>
    <dbReference type="NCBI Taxonomy" id="70667"/>
    <lineage>
        <taxon>Eukaryota</taxon>
        <taxon>Metazoa</taxon>
        <taxon>Spiralia</taxon>
        <taxon>Lophotrochozoa</taxon>
        <taxon>Platyhelminthes</taxon>
        <taxon>Cestoda</taxon>
        <taxon>Eucestoda</taxon>
        <taxon>Diphyllobothriidea</taxon>
        <taxon>Diphyllobothriidae</taxon>
        <taxon>Schistocephalus</taxon>
    </lineage>
</organism>
<dbReference type="Gene3D" id="1.10.10.1740">
    <property type="entry name" value="Transmembrane protein 14-like"/>
    <property type="match status" value="1"/>
</dbReference>
<dbReference type="GO" id="GO:0031966">
    <property type="term" value="C:mitochondrial membrane"/>
    <property type="evidence" value="ECO:0007669"/>
    <property type="project" value="TreeGrafter"/>
</dbReference>
<evidence type="ECO:0000256" key="6">
    <source>
        <dbReference type="SAM" id="Phobius"/>
    </source>
</evidence>
<proteinExistence type="inferred from homology"/>
<comment type="similarity">
    <text evidence="2">Belongs to the TMEM14 family.</text>
</comment>
<comment type="subcellular location">
    <subcellularLocation>
        <location evidence="1">Membrane</location>
    </subcellularLocation>
</comment>
<protein>
    <submittedName>
        <fullName evidence="7">Transmembrane protein 14C</fullName>
    </submittedName>
</protein>
<dbReference type="InterPro" id="IPR044890">
    <property type="entry name" value="TMEM14_sf"/>
</dbReference>
<feature type="transmembrane region" description="Helical" evidence="6">
    <location>
        <begin position="79"/>
        <end position="100"/>
    </location>
</feature>
<dbReference type="AlphaFoldDB" id="A0A0X3P676"/>
<evidence type="ECO:0000256" key="4">
    <source>
        <dbReference type="ARBA" id="ARBA00022989"/>
    </source>
</evidence>
<keyword evidence="5 6" id="KW-0472">Membrane</keyword>
<sequence>MFDALGLSFALLVSAGGVFGYYKSDSVVSLVSGLTFGVLLALGSFQLGQDNRKATILFLSSGLLSAVMGFRFAKTGKLMPAGVFCSLGLLMAIRSAYIMWK</sequence>
<evidence type="ECO:0000313" key="7">
    <source>
        <dbReference type="EMBL" id="JAP47451.1"/>
    </source>
</evidence>
<evidence type="ECO:0000256" key="5">
    <source>
        <dbReference type="ARBA" id="ARBA00023136"/>
    </source>
</evidence>
<keyword evidence="4 6" id="KW-1133">Transmembrane helix</keyword>
<gene>
    <name evidence="7" type="primary">TM14C</name>
    <name evidence="7" type="ORF">TR111312</name>
</gene>
<reference evidence="7" key="1">
    <citation type="submission" date="2016-01" db="EMBL/GenBank/DDBJ databases">
        <title>Reference transcriptome for the parasite Schistocephalus solidus: insights into the molecular evolution of parasitism.</title>
        <authorList>
            <person name="Hebert F.O."/>
            <person name="Grambauer S."/>
            <person name="Barber I."/>
            <person name="Landry C.R."/>
            <person name="Aubin-Horth N."/>
        </authorList>
    </citation>
    <scope>NUCLEOTIDE SEQUENCE</scope>
</reference>
<accession>A0A0X3P676</accession>
<evidence type="ECO:0000256" key="1">
    <source>
        <dbReference type="ARBA" id="ARBA00004370"/>
    </source>
</evidence>
<dbReference type="Pfam" id="PF03647">
    <property type="entry name" value="Tmemb_14"/>
    <property type="match status" value="1"/>
</dbReference>
<dbReference type="GO" id="GO:0070453">
    <property type="term" value="P:regulation of heme biosynthetic process"/>
    <property type="evidence" value="ECO:0007669"/>
    <property type="project" value="TreeGrafter"/>
</dbReference>